<dbReference type="Proteomes" id="UP001595772">
    <property type="component" value="Unassembled WGS sequence"/>
</dbReference>
<dbReference type="PANTHER" id="PTHR43649:SF12">
    <property type="entry name" value="DIACETYLCHITOBIOSE BINDING PROTEIN DASA"/>
    <property type="match status" value="1"/>
</dbReference>
<evidence type="ECO:0000313" key="2">
    <source>
        <dbReference type="Proteomes" id="UP001595772"/>
    </source>
</evidence>
<evidence type="ECO:0000313" key="1">
    <source>
        <dbReference type="EMBL" id="MFC4022294.1"/>
    </source>
</evidence>
<keyword evidence="2" id="KW-1185">Reference proteome</keyword>
<gene>
    <name evidence="1" type="ORF">ACFOUV_00520</name>
</gene>
<organism evidence="1 2">
    <name type="scientific">Oceanobacillus longus</name>
    <dbReference type="NCBI Taxonomy" id="930120"/>
    <lineage>
        <taxon>Bacteria</taxon>
        <taxon>Bacillati</taxon>
        <taxon>Bacillota</taxon>
        <taxon>Bacilli</taxon>
        <taxon>Bacillales</taxon>
        <taxon>Bacillaceae</taxon>
        <taxon>Oceanobacillus</taxon>
    </lineage>
</organism>
<reference evidence="2" key="1">
    <citation type="journal article" date="2019" name="Int. J. Syst. Evol. Microbiol.">
        <title>The Global Catalogue of Microorganisms (GCM) 10K type strain sequencing project: providing services to taxonomists for standard genome sequencing and annotation.</title>
        <authorList>
            <consortium name="The Broad Institute Genomics Platform"/>
            <consortium name="The Broad Institute Genome Sequencing Center for Infectious Disease"/>
            <person name="Wu L."/>
            <person name="Ma J."/>
        </authorList>
    </citation>
    <scope>NUCLEOTIDE SEQUENCE [LARGE SCALE GENOMIC DNA]</scope>
    <source>
        <strain evidence="2">IBRC-M 10703</strain>
    </source>
</reference>
<dbReference type="Pfam" id="PF01547">
    <property type="entry name" value="SBP_bac_1"/>
    <property type="match status" value="1"/>
</dbReference>
<dbReference type="Gene3D" id="3.40.190.10">
    <property type="entry name" value="Periplasmic binding protein-like II"/>
    <property type="match status" value="2"/>
</dbReference>
<name>A0ABV8GR32_9BACI</name>
<dbReference type="SUPFAM" id="SSF53850">
    <property type="entry name" value="Periplasmic binding protein-like II"/>
    <property type="match status" value="1"/>
</dbReference>
<accession>A0ABV8GR32</accession>
<dbReference type="InterPro" id="IPR006059">
    <property type="entry name" value="SBP"/>
</dbReference>
<dbReference type="PANTHER" id="PTHR43649">
    <property type="entry name" value="ARABINOSE-BINDING PROTEIN-RELATED"/>
    <property type="match status" value="1"/>
</dbReference>
<comment type="caution">
    <text evidence="1">The sequence shown here is derived from an EMBL/GenBank/DDBJ whole genome shotgun (WGS) entry which is preliminary data.</text>
</comment>
<dbReference type="RefSeq" id="WP_379494812.1">
    <property type="nucleotide sequence ID" value="NZ_JBHSAO010000001.1"/>
</dbReference>
<dbReference type="InterPro" id="IPR050490">
    <property type="entry name" value="Bact_solute-bd_prot1"/>
</dbReference>
<protein>
    <submittedName>
        <fullName evidence="1">Extracellular solute-binding protein</fullName>
    </submittedName>
</protein>
<dbReference type="EMBL" id="JBHSAO010000001">
    <property type="protein sequence ID" value="MFC4022294.1"/>
    <property type="molecule type" value="Genomic_DNA"/>
</dbReference>
<dbReference type="PROSITE" id="PS51257">
    <property type="entry name" value="PROKAR_LIPOPROTEIN"/>
    <property type="match status" value="1"/>
</dbReference>
<proteinExistence type="predicted"/>
<sequence>MLFKNKYIVTFILVFSLFILGACNSLTEEDAEANASDNKETTEEGGTIKILSNVVGGKDADELELFVKELEEKLGIKVDMEKPPSDYDQKLLTSISSGEKYDIIYLTKDLMDILVDQGALMQLNDQIDSSETLSNKAVIPQSEWEQITYDDGAIYGVFNKSEGGTMPIVRQDWLDKLGLDQPTTLDEFYDVLKVFTEEDPDGNGKADTYGLSTAGLYDIQPFMSAAGVKYKYVVDEEGNRTIPYATEDAIPVYEWFNMLHEEGILDPNFATNDTGKMREMFLTDRVGIVTYWDAWVGLFNNIRQEEDPNTEFQAKGITGAEGPNGFMLRRGDPSLFAIPVNAENPEGALKFLEFWHSEEGNILGTLGVEGHDYTVDNGNYELTEIGKEHGMDHGVVVPNNSNFENPIGLLPGVEEARDVVMTNNSTLENSTADWPDAEKIVTNYAFKAIMGDLPVEEAVSSMNEELKAANLID</sequence>